<reference evidence="3 4" key="1">
    <citation type="journal article" date="2015" name="Genome Announc.">
        <title>Expanding the biotechnology potential of lactobacilli through comparative genomics of 213 strains and associated genera.</title>
        <authorList>
            <person name="Sun Z."/>
            <person name="Harris H.M."/>
            <person name="McCann A."/>
            <person name="Guo C."/>
            <person name="Argimon S."/>
            <person name="Zhang W."/>
            <person name="Yang X."/>
            <person name="Jeffery I.B."/>
            <person name="Cooney J.C."/>
            <person name="Kagawa T.F."/>
            <person name="Liu W."/>
            <person name="Song Y."/>
            <person name="Salvetti E."/>
            <person name="Wrobel A."/>
            <person name="Rasinkangas P."/>
            <person name="Parkhill J."/>
            <person name="Rea M.C."/>
            <person name="O'Sullivan O."/>
            <person name="Ritari J."/>
            <person name="Douillard F.P."/>
            <person name="Paul Ross R."/>
            <person name="Yang R."/>
            <person name="Briner A.E."/>
            <person name="Felis G.E."/>
            <person name="de Vos W.M."/>
            <person name="Barrangou R."/>
            <person name="Klaenhammer T.R."/>
            <person name="Caufield P.W."/>
            <person name="Cui Y."/>
            <person name="Zhang H."/>
            <person name="O'Toole P.W."/>
        </authorList>
    </citation>
    <scope>NUCLEOTIDE SEQUENCE [LARGE SCALE GENOMIC DNA]</scope>
    <source>
        <strain evidence="3 4">DSM 20314</strain>
    </source>
</reference>
<dbReference type="Proteomes" id="UP000051020">
    <property type="component" value="Unassembled WGS sequence"/>
</dbReference>
<dbReference type="AlphaFoldDB" id="A0A837RGA7"/>
<dbReference type="InterPro" id="IPR027994">
    <property type="entry name" value="WxL_dom"/>
</dbReference>
<evidence type="ECO:0000259" key="2">
    <source>
        <dbReference type="Pfam" id="PF13731"/>
    </source>
</evidence>
<dbReference type="InterPro" id="IPR003343">
    <property type="entry name" value="Big_2"/>
</dbReference>
<dbReference type="Pfam" id="PF13731">
    <property type="entry name" value="WxL"/>
    <property type="match status" value="1"/>
</dbReference>
<feature type="domain" description="BIG2" evidence="1">
    <location>
        <begin position="158"/>
        <end position="243"/>
    </location>
</feature>
<evidence type="ECO:0000259" key="1">
    <source>
        <dbReference type="Pfam" id="PF02368"/>
    </source>
</evidence>
<name>A0A837RGA7_LACPE</name>
<feature type="domain" description="WxL" evidence="2">
    <location>
        <begin position="330"/>
        <end position="482"/>
    </location>
</feature>
<dbReference type="SUPFAM" id="SSF49373">
    <property type="entry name" value="Invasin/intimin cell-adhesion fragments"/>
    <property type="match status" value="1"/>
</dbReference>
<organism evidence="3 4">
    <name type="scientific">Lactiplantibacillus pentosus DSM 20314</name>
    <dbReference type="NCBI Taxonomy" id="1423791"/>
    <lineage>
        <taxon>Bacteria</taxon>
        <taxon>Bacillati</taxon>
        <taxon>Bacillota</taxon>
        <taxon>Bacilli</taxon>
        <taxon>Lactobacillales</taxon>
        <taxon>Lactobacillaceae</taxon>
        <taxon>Lactiplantibacillus</taxon>
    </lineage>
</organism>
<comment type="caution">
    <text evidence="3">The sequence shown here is derived from an EMBL/GenBank/DDBJ whole genome shotgun (WGS) entry which is preliminary data.</text>
</comment>
<gene>
    <name evidence="3" type="ORF">FD24_GL001589</name>
</gene>
<sequence length="484" mass="51197">MMKKWVRWVWFTLSVILVCWYFTPVVEAAKTAPQPPTSRPTSIVGLNLSGGFTQQPIDSNVIGGQSVTLSVRAQRSALEAATSLVSGRKYVWWQSTDGGQTYQKVGTNSRTYTYNAPEVTATTPVYFQVQYDFSGIGAFPDYWSKIAKVTVTPSRVPTTGIKVSSDEQLLNNSDETMVHAALTPETATDPVTWKSSDPTLASVDDYGNVIAADVAKDNSGLADDHGLVTITGTSNGLSDSVQIQVGALQDVTVTEGTPATFTLPALPEGVTVANWYRVKNGKATALNVTDTSYTVKTPTNADDDGTAYYASLSYPVNGKPQTVTTNAARLTVKSGGQLALMAVPNLNFGTVTLNTLARGTTLALAKQSVATNVAYDGNNDQQLAVVDHRTVGGDWQLLASLSPFATTGGAAIRTAQVELKATNGQLAQSLVADGTAQTVYTQSGRQSQTFDVTPSSLTLPATPLASAGQYQSTITWTLAVVPAP</sequence>
<evidence type="ECO:0000313" key="4">
    <source>
        <dbReference type="Proteomes" id="UP000051020"/>
    </source>
</evidence>
<accession>A0A837RGA7</accession>
<protein>
    <submittedName>
        <fullName evidence="3">Extracellular protein</fullName>
    </submittedName>
</protein>
<dbReference type="InterPro" id="IPR008964">
    <property type="entry name" value="Invasin/intimin_cell_adhesion"/>
</dbReference>
<dbReference type="Pfam" id="PF02368">
    <property type="entry name" value="Big_2"/>
    <property type="match status" value="1"/>
</dbReference>
<dbReference type="EMBL" id="AZCU01000002">
    <property type="protein sequence ID" value="KRK26778.1"/>
    <property type="molecule type" value="Genomic_DNA"/>
</dbReference>
<dbReference type="Gene3D" id="2.60.40.1080">
    <property type="match status" value="1"/>
</dbReference>
<evidence type="ECO:0000313" key="3">
    <source>
        <dbReference type="EMBL" id="KRK26778.1"/>
    </source>
</evidence>
<proteinExistence type="predicted"/>